<evidence type="ECO:0000256" key="3">
    <source>
        <dbReference type="ARBA" id="ARBA00023034"/>
    </source>
</evidence>
<name>A0A250XP51_9CHLO</name>
<evidence type="ECO:0000256" key="4">
    <source>
        <dbReference type="PROSITE-ProRule" id="PRU00076"/>
    </source>
</evidence>
<dbReference type="PANTHER" id="PTHR11062">
    <property type="entry name" value="EXOSTOSIN HEPARAN SULFATE GLYCOSYLTRANSFERASE -RELATED"/>
    <property type="match status" value="1"/>
</dbReference>
<reference evidence="8 9" key="1">
    <citation type="submission" date="2017-08" db="EMBL/GenBank/DDBJ databases">
        <title>Acidophilic green algal genome provides insights into adaptation to an acidic environment.</title>
        <authorList>
            <person name="Hirooka S."/>
            <person name="Hirose Y."/>
            <person name="Kanesaki Y."/>
            <person name="Higuchi S."/>
            <person name="Fujiwara T."/>
            <person name="Onuma R."/>
            <person name="Era A."/>
            <person name="Ohbayashi R."/>
            <person name="Uzuka A."/>
            <person name="Nozaki H."/>
            <person name="Yoshikawa H."/>
            <person name="Miyagishima S.Y."/>
        </authorList>
    </citation>
    <scope>NUCLEOTIDE SEQUENCE [LARGE SCALE GENOMIC DNA]</scope>
    <source>
        <strain evidence="8 9">NIES-2499</strain>
    </source>
</reference>
<evidence type="ECO:0000256" key="6">
    <source>
        <dbReference type="SAM" id="SignalP"/>
    </source>
</evidence>
<dbReference type="InterPro" id="IPR040911">
    <property type="entry name" value="Exostosin_GT47"/>
</dbReference>
<dbReference type="EMBL" id="BEGY01000138">
    <property type="protein sequence ID" value="GAX84851.1"/>
    <property type="molecule type" value="Genomic_DNA"/>
</dbReference>
<dbReference type="InterPro" id="IPR000742">
    <property type="entry name" value="EGF"/>
</dbReference>
<dbReference type="PROSITE" id="PS01186">
    <property type="entry name" value="EGF_2"/>
    <property type="match status" value="2"/>
</dbReference>
<evidence type="ECO:0000259" key="7">
    <source>
        <dbReference type="PROSITE" id="PS50026"/>
    </source>
</evidence>
<dbReference type="Pfam" id="PF23106">
    <property type="entry name" value="EGF_Teneurin"/>
    <property type="match status" value="1"/>
</dbReference>
<organism evidence="8 9">
    <name type="scientific">Chlamydomonas eustigma</name>
    <dbReference type="NCBI Taxonomy" id="1157962"/>
    <lineage>
        <taxon>Eukaryota</taxon>
        <taxon>Viridiplantae</taxon>
        <taxon>Chlorophyta</taxon>
        <taxon>core chlorophytes</taxon>
        <taxon>Chlorophyceae</taxon>
        <taxon>CS clade</taxon>
        <taxon>Chlamydomonadales</taxon>
        <taxon>Chlamydomonadaceae</taxon>
        <taxon>Chlamydomonas</taxon>
    </lineage>
</organism>
<dbReference type="PANTHER" id="PTHR11062:SF268">
    <property type="entry name" value="FAMILY PROTEIN, PUTATIVE, EXPRESSED-RELATED"/>
    <property type="match status" value="1"/>
</dbReference>
<evidence type="ECO:0000313" key="8">
    <source>
        <dbReference type="EMBL" id="GAX84851.1"/>
    </source>
</evidence>
<keyword evidence="6" id="KW-0732">Signal</keyword>
<evidence type="ECO:0000313" key="9">
    <source>
        <dbReference type="Proteomes" id="UP000232323"/>
    </source>
</evidence>
<dbReference type="Gene3D" id="2.10.25.10">
    <property type="entry name" value="Laminin"/>
    <property type="match status" value="1"/>
</dbReference>
<proteinExistence type="inferred from homology"/>
<dbReference type="OrthoDB" id="523138at2759"/>
<keyword evidence="4" id="KW-1015">Disulfide bond</keyword>
<comment type="similarity">
    <text evidence="2">Belongs to the glycosyltransferase 47 family.</text>
</comment>
<dbReference type="AlphaFoldDB" id="A0A250XP51"/>
<dbReference type="InterPro" id="IPR004263">
    <property type="entry name" value="Exostosin"/>
</dbReference>
<dbReference type="GO" id="GO:0016757">
    <property type="term" value="F:glycosyltransferase activity"/>
    <property type="evidence" value="ECO:0007669"/>
    <property type="project" value="InterPro"/>
</dbReference>
<keyword evidence="9" id="KW-1185">Reference proteome</keyword>
<comment type="caution">
    <text evidence="8">The sequence shown here is derived from an EMBL/GenBank/DDBJ whole genome shotgun (WGS) entry which is preliminary data.</text>
</comment>
<feature type="disulfide bond" evidence="4">
    <location>
        <begin position="63"/>
        <end position="73"/>
    </location>
</feature>
<dbReference type="Proteomes" id="UP000232323">
    <property type="component" value="Unassembled WGS sequence"/>
</dbReference>
<feature type="region of interest" description="Disordered" evidence="5">
    <location>
        <begin position="532"/>
        <end position="553"/>
    </location>
</feature>
<sequence length="926" mass="104639">MTLFQCLLLHCLLLQYAISKEEEVSRPGLHRRRCRGTVGKWCENFEQQVPTTFKAPIRGTSDCPHGCNGVGNCNYDLGQCDCPAGWQGETCSELLKRPCTNALGGTRNKAIGHIDAAGRDLNPLDPGYTESRCIGICDSDVARCFCDGKYRMIPAPAGSPPGSPPLQRGRPLGNHLCQPSDDGKGNKLEWGQVPWESLYGHEGWCEAEQPKYKCPCMYEGFGGELCDEVTEMSCPSQCSGHGTCQHGFCKCDDGWYGTDCARKRAGLHMETGLETRYAWLKDLVNHPPAATVLPDRSAPQDSAPLQRKRPFIYVYDLPAKYNARMLQYRVDKGMCTWRTFQDRNETQLLTWTYSIEVLLHEMMLQSDHRTFDPQEADFFYMPLYTSCFIFPIHCWADGPWWHAPSGPRVMHVANMMLEARDWVKSHYPYWDRRGGRDHVWFMSHDEGACYAPTEIYQSSIFLTHWGRRDANHTSNTAFTPDNYTQEFVHELQPNGWLRLITGHPCFTPGKDLVIPSLKYAFQFSSSPLLGGGRPVNAANSKSERPAETGVEESGLNRQSHRDIFLFFRGDVGKYRLSHYSRGIRQRLYKLATEENWKERHKILIGDGRDVAGDYSELLSRSKYCLVLPGDGWSARAEDAVLHGCVPVVIMDDVNTVFEPELDWSSFSFRIRESSLEKVPQMLMSIPEPMFKRKQAALRAVWHRFAYTSHPLLKKSMDEVIKQNQLAGTAEYSQRSASSSSGMTRVLRNVGESYLEGGFDAALSQGVIVRLTHQAVSTLAELSGQSMNSGEVKGEEVSSMLHSKVIEEDLLFEDEQVDDEYDFERVNGWPNSATALENMNYLEEMDEVVVDNHMGRGSRKRGLKGNEGEQLDVQERSVVVLSSGAGNSKGRRLISRRGFPHEDDAFHTIIQWLNHKVTETTNLDSSL</sequence>
<feature type="chain" id="PRO_5013146130" description="EGF-like domain-containing protein" evidence="6">
    <location>
        <begin position="20"/>
        <end position="926"/>
    </location>
</feature>
<comment type="subcellular location">
    <subcellularLocation>
        <location evidence="1">Golgi apparatus membrane</location>
        <topology evidence="1">Single-pass type II membrane protein</topology>
    </subcellularLocation>
</comment>
<protein>
    <recommendedName>
        <fullName evidence="7">EGF-like domain-containing protein</fullName>
    </recommendedName>
</protein>
<comment type="caution">
    <text evidence="4">Lacks conserved residue(s) required for the propagation of feature annotation.</text>
</comment>
<dbReference type="PROSITE" id="PS00022">
    <property type="entry name" value="EGF_1"/>
    <property type="match status" value="2"/>
</dbReference>
<dbReference type="PROSITE" id="PS50026">
    <property type="entry name" value="EGF_3"/>
    <property type="match status" value="1"/>
</dbReference>
<feature type="signal peptide" evidence="6">
    <location>
        <begin position="1"/>
        <end position="19"/>
    </location>
</feature>
<feature type="disulfide bond" evidence="4">
    <location>
        <begin position="82"/>
        <end position="91"/>
    </location>
</feature>
<dbReference type="Pfam" id="PF03016">
    <property type="entry name" value="Exostosin_GT47"/>
    <property type="match status" value="1"/>
</dbReference>
<evidence type="ECO:0000256" key="5">
    <source>
        <dbReference type="SAM" id="MobiDB-lite"/>
    </source>
</evidence>
<feature type="domain" description="EGF-like" evidence="7">
    <location>
        <begin position="59"/>
        <end position="92"/>
    </location>
</feature>
<dbReference type="GO" id="GO:0000139">
    <property type="term" value="C:Golgi membrane"/>
    <property type="evidence" value="ECO:0007669"/>
    <property type="project" value="UniProtKB-SubCell"/>
</dbReference>
<gene>
    <name evidence="8" type="ORF">CEUSTIGMA_g12272.t1</name>
</gene>
<keyword evidence="4" id="KW-0245">EGF-like domain</keyword>
<accession>A0A250XP51</accession>
<keyword evidence="3" id="KW-0333">Golgi apparatus</keyword>
<evidence type="ECO:0000256" key="1">
    <source>
        <dbReference type="ARBA" id="ARBA00004323"/>
    </source>
</evidence>
<evidence type="ECO:0000256" key="2">
    <source>
        <dbReference type="ARBA" id="ARBA00010271"/>
    </source>
</evidence>